<dbReference type="AlphaFoldDB" id="A0A6A5QWI8"/>
<feature type="signal peptide" evidence="3">
    <location>
        <begin position="1"/>
        <end position="26"/>
    </location>
</feature>
<evidence type="ECO:0008006" key="6">
    <source>
        <dbReference type="Google" id="ProtNLM"/>
    </source>
</evidence>
<evidence type="ECO:0000313" key="5">
    <source>
        <dbReference type="Proteomes" id="UP000800096"/>
    </source>
</evidence>
<evidence type="ECO:0000313" key="4">
    <source>
        <dbReference type="EMBL" id="KAF1919793.1"/>
    </source>
</evidence>
<keyword evidence="2" id="KW-1133">Transmembrane helix</keyword>
<keyword evidence="2" id="KW-0812">Transmembrane</keyword>
<dbReference type="OrthoDB" id="4148662at2759"/>
<gene>
    <name evidence="4" type="ORF">BDU57DRAFT_153240</name>
</gene>
<protein>
    <recommendedName>
        <fullName evidence="6">Mid2 domain-containing protein</fullName>
    </recommendedName>
</protein>
<keyword evidence="2" id="KW-0472">Membrane</keyword>
<keyword evidence="3" id="KW-0732">Signal</keyword>
<accession>A0A6A5QWI8</accession>
<dbReference type="Proteomes" id="UP000800096">
    <property type="component" value="Unassembled WGS sequence"/>
</dbReference>
<proteinExistence type="predicted"/>
<dbReference type="EMBL" id="ML979133">
    <property type="protein sequence ID" value="KAF1919793.1"/>
    <property type="molecule type" value="Genomic_DNA"/>
</dbReference>
<reference evidence="4" key="1">
    <citation type="journal article" date="2020" name="Stud. Mycol.">
        <title>101 Dothideomycetes genomes: a test case for predicting lifestyles and emergence of pathogens.</title>
        <authorList>
            <person name="Haridas S."/>
            <person name="Albert R."/>
            <person name="Binder M."/>
            <person name="Bloem J."/>
            <person name="Labutti K."/>
            <person name="Salamov A."/>
            <person name="Andreopoulos B."/>
            <person name="Baker S."/>
            <person name="Barry K."/>
            <person name="Bills G."/>
            <person name="Bluhm B."/>
            <person name="Cannon C."/>
            <person name="Castanera R."/>
            <person name="Culley D."/>
            <person name="Daum C."/>
            <person name="Ezra D."/>
            <person name="Gonzalez J."/>
            <person name="Henrissat B."/>
            <person name="Kuo A."/>
            <person name="Liang C."/>
            <person name="Lipzen A."/>
            <person name="Lutzoni F."/>
            <person name="Magnuson J."/>
            <person name="Mondo S."/>
            <person name="Nolan M."/>
            <person name="Ohm R."/>
            <person name="Pangilinan J."/>
            <person name="Park H.-J."/>
            <person name="Ramirez L."/>
            <person name="Alfaro M."/>
            <person name="Sun H."/>
            <person name="Tritt A."/>
            <person name="Yoshinaga Y."/>
            <person name="Zwiers L.-H."/>
            <person name="Turgeon B."/>
            <person name="Goodwin S."/>
            <person name="Spatafora J."/>
            <person name="Crous P."/>
            <person name="Grigoriev I."/>
        </authorList>
    </citation>
    <scope>NUCLEOTIDE SEQUENCE</scope>
    <source>
        <strain evidence="4">HMLAC05119</strain>
    </source>
</reference>
<feature type="chain" id="PRO_5025527928" description="Mid2 domain-containing protein" evidence="3">
    <location>
        <begin position="27"/>
        <end position="361"/>
    </location>
</feature>
<feature type="region of interest" description="Disordered" evidence="1">
    <location>
        <begin position="330"/>
        <end position="352"/>
    </location>
</feature>
<evidence type="ECO:0000256" key="3">
    <source>
        <dbReference type="SAM" id="SignalP"/>
    </source>
</evidence>
<feature type="transmembrane region" description="Helical" evidence="2">
    <location>
        <begin position="253"/>
        <end position="279"/>
    </location>
</feature>
<evidence type="ECO:0000256" key="1">
    <source>
        <dbReference type="SAM" id="MobiDB-lite"/>
    </source>
</evidence>
<name>A0A6A5QWI8_AMPQU</name>
<organism evidence="4 5">
    <name type="scientific">Ampelomyces quisqualis</name>
    <name type="common">Powdery mildew agent</name>
    <dbReference type="NCBI Taxonomy" id="50730"/>
    <lineage>
        <taxon>Eukaryota</taxon>
        <taxon>Fungi</taxon>
        <taxon>Dikarya</taxon>
        <taxon>Ascomycota</taxon>
        <taxon>Pezizomycotina</taxon>
        <taxon>Dothideomycetes</taxon>
        <taxon>Pleosporomycetidae</taxon>
        <taxon>Pleosporales</taxon>
        <taxon>Pleosporineae</taxon>
        <taxon>Phaeosphaeriaceae</taxon>
        <taxon>Ampelomyces</taxon>
    </lineage>
</organism>
<evidence type="ECO:0000256" key="2">
    <source>
        <dbReference type="SAM" id="Phobius"/>
    </source>
</evidence>
<sequence length="361" mass="37969">MTMNILVYLSVTLIYLHLALPPGVSALTPHSCYYDANALAADDFLPCYTTTTSTHYPCCRAGDKCLENNACYDADSGVTYQFGCTDATFSSASCPRKCGLSTAKSQWVGLVFCNGANGLPRDSWVCHHPDNCGSTGYCAAEWSDGISKKPAVGCGDLKHGKEYVAFEASWTLSDVVALPSASRTASWWAANAARYASMTSTTLTTSRSTTTMATAFTYPSRTLGMSATGSMSVATPTSTSSVPQQASSNEKAVALGAGLGIGLGIPVLLCIMSLAFFYIRRQRKKLNAANKRVDMNSADEKHAAASSGGHKSGLDSTPIVGGCGLPAASELQGPGVSPETVQEEFGNWGRDGPLRVHELSI</sequence>
<keyword evidence="5" id="KW-1185">Reference proteome</keyword>